<accession>A0A8C3AGE3</accession>
<keyword evidence="2" id="KW-1185">Reference proteome</keyword>
<sequence length="71" mass="8224">VCTVLFTVLLEQLNHKHNTFYQDNSGFMVAKRRETQTQRHCFCPSPLECRTSIYLPCGTLLYIVVHCGTLF</sequence>
<name>A0A8C3AGE3_CYCLU</name>
<evidence type="ECO:0000313" key="1">
    <source>
        <dbReference type="Ensembl" id="ENSCLMP00005040707.1"/>
    </source>
</evidence>
<organism evidence="1 2">
    <name type="scientific">Cyclopterus lumpus</name>
    <name type="common">Lumpsucker</name>
    <dbReference type="NCBI Taxonomy" id="8103"/>
    <lineage>
        <taxon>Eukaryota</taxon>
        <taxon>Metazoa</taxon>
        <taxon>Chordata</taxon>
        <taxon>Craniata</taxon>
        <taxon>Vertebrata</taxon>
        <taxon>Euteleostomi</taxon>
        <taxon>Actinopterygii</taxon>
        <taxon>Neopterygii</taxon>
        <taxon>Teleostei</taxon>
        <taxon>Neoteleostei</taxon>
        <taxon>Acanthomorphata</taxon>
        <taxon>Eupercaria</taxon>
        <taxon>Perciformes</taxon>
        <taxon>Cottioidei</taxon>
        <taxon>Cottales</taxon>
        <taxon>Cyclopteridae</taxon>
        <taxon>Cyclopterus</taxon>
    </lineage>
</organism>
<reference evidence="1" key="2">
    <citation type="submission" date="2025-09" db="UniProtKB">
        <authorList>
            <consortium name="Ensembl"/>
        </authorList>
    </citation>
    <scope>IDENTIFICATION</scope>
</reference>
<dbReference type="Ensembl" id="ENSCLMT00005042212.1">
    <property type="protein sequence ID" value="ENSCLMP00005040707.1"/>
    <property type="gene ID" value="ENSCLMG00005019147.1"/>
</dbReference>
<proteinExistence type="predicted"/>
<dbReference type="Proteomes" id="UP000694565">
    <property type="component" value="Unplaced"/>
</dbReference>
<dbReference type="AlphaFoldDB" id="A0A8C3AGE3"/>
<reference evidence="1" key="1">
    <citation type="submission" date="2025-08" db="UniProtKB">
        <authorList>
            <consortium name="Ensembl"/>
        </authorList>
    </citation>
    <scope>IDENTIFICATION</scope>
</reference>
<evidence type="ECO:0000313" key="2">
    <source>
        <dbReference type="Proteomes" id="UP000694565"/>
    </source>
</evidence>
<protein>
    <submittedName>
        <fullName evidence="1">Uncharacterized protein</fullName>
    </submittedName>
</protein>